<keyword evidence="6" id="KW-1185">Reference proteome</keyword>
<feature type="region of interest" description="Disordered" evidence="3">
    <location>
        <begin position="1"/>
        <end position="30"/>
    </location>
</feature>
<dbReference type="PANTHER" id="PTHR30055">
    <property type="entry name" value="HTH-TYPE TRANSCRIPTIONAL REGULATOR RUTR"/>
    <property type="match status" value="1"/>
</dbReference>
<dbReference type="Gene3D" id="1.10.357.10">
    <property type="entry name" value="Tetracycline Repressor, domain 2"/>
    <property type="match status" value="1"/>
</dbReference>
<dbReference type="PRINTS" id="PR00455">
    <property type="entry name" value="HTHTETR"/>
</dbReference>
<dbReference type="PROSITE" id="PS50977">
    <property type="entry name" value="HTH_TETR_2"/>
    <property type="match status" value="1"/>
</dbReference>
<name>A0ABY4AR96_9MICO</name>
<evidence type="ECO:0000313" key="5">
    <source>
        <dbReference type="EMBL" id="UOE25697.1"/>
    </source>
</evidence>
<keyword evidence="1 2" id="KW-0238">DNA-binding</keyword>
<dbReference type="PANTHER" id="PTHR30055:SF146">
    <property type="entry name" value="HTH-TYPE TRANSCRIPTIONAL DUAL REGULATOR CECR"/>
    <property type="match status" value="1"/>
</dbReference>
<dbReference type="InterPro" id="IPR009057">
    <property type="entry name" value="Homeodomain-like_sf"/>
</dbReference>
<dbReference type="InterPro" id="IPR001647">
    <property type="entry name" value="HTH_TetR"/>
</dbReference>
<accession>A0ABY4AR96</accession>
<dbReference type="Proteomes" id="UP000831304">
    <property type="component" value="Chromosome"/>
</dbReference>
<dbReference type="SUPFAM" id="SSF46689">
    <property type="entry name" value="Homeodomain-like"/>
    <property type="match status" value="1"/>
</dbReference>
<feature type="domain" description="HTH tetR-type" evidence="4">
    <location>
        <begin position="29"/>
        <end position="89"/>
    </location>
</feature>
<organism evidence="5 6">
    <name type="scientific">Agromyces soli</name>
    <dbReference type="NCBI Taxonomy" id="659012"/>
    <lineage>
        <taxon>Bacteria</taxon>
        <taxon>Bacillati</taxon>
        <taxon>Actinomycetota</taxon>
        <taxon>Actinomycetes</taxon>
        <taxon>Micrococcales</taxon>
        <taxon>Microbacteriaceae</taxon>
        <taxon>Agromyces</taxon>
    </lineage>
</organism>
<dbReference type="InterPro" id="IPR050109">
    <property type="entry name" value="HTH-type_TetR-like_transc_reg"/>
</dbReference>
<dbReference type="Pfam" id="PF00440">
    <property type="entry name" value="TetR_N"/>
    <property type="match status" value="1"/>
</dbReference>
<dbReference type="EMBL" id="CP094533">
    <property type="protein sequence ID" value="UOE25697.1"/>
    <property type="molecule type" value="Genomic_DNA"/>
</dbReference>
<evidence type="ECO:0000259" key="4">
    <source>
        <dbReference type="PROSITE" id="PS50977"/>
    </source>
</evidence>
<sequence>MSRRRRARMTGELTTAPRKRGRPTESERAQRRDDILDAAVRLFVASGFAQVSLDDLAAEARVTKRTIYAYFGDRTEIFLAAVARLRERALRRPTTEQGLAALAADIVAVLHSDEAVGLHRLMITESGAFPDLAAGFYRDGPDSYIGELRDRLRSGGLPEELAEPLFALLLGEPHRQRLLALRPAPDREAAAAHAQRALAALGLGA</sequence>
<reference evidence="5 6" key="1">
    <citation type="submission" date="2022-03" db="EMBL/GenBank/DDBJ databases">
        <title>Agromyces sp. isolated from the gut of P. brevitarsis seulensis larvae.</title>
        <authorList>
            <person name="Won M."/>
            <person name="Kwon S.-W."/>
        </authorList>
    </citation>
    <scope>NUCLEOTIDE SEQUENCE [LARGE SCALE GENOMIC DNA]</scope>
    <source>
        <strain evidence="5 6">KACC 16215</strain>
    </source>
</reference>
<proteinExistence type="predicted"/>
<feature type="DNA-binding region" description="H-T-H motif" evidence="2">
    <location>
        <begin position="52"/>
        <end position="71"/>
    </location>
</feature>
<dbReference type="Pfam" id="PF14246">
    <property type="entry name" value="TetR_C_7"/>
    <property type="match status" value="1"/>
</dbReference>
<evidence type="ECO:0000256" key="1">
    <source>
        <dbReference type="ARBA" id="ARBA00023125"/>
    </source>
</evidence>
<dbReference type="InterPro" id="IPR039536">
    <property type="entry name" value="TetR_C_Proteobacteria"/>
</dbReference>
<dbReference type="RefSeq" id="WP_243568562.1">
    <property type="nucleotide sequence ID" value="NZ_BAAARD010000010.1"/>
</dbReference>
<evidence type="ECO:0000256" key="2">
    <source>
        <dbReference type="PROSITE-ProRule" id="PRU00335"/>
    </source>
</evidence>
<protein>
    <submittedName>
        <fullName evidence="5">TetR/AcrR family transcriptional regulator</fullName>
    </submittedName>
</protein>
<gene>
    <name evidence="5" type="ORF">MTP13_15435</name>
</gene>
<evidence type="ECO:0000313" key="6">
    <source>
        <dbReference type="Proteomes" id="UP000831304"/>
    </source>
</evidence>
<evidence type="ECO:0000256" key="3">
    <source>
        <dbReference type="SAM" id="MobiDB-lite"/>
    </source>
</evidence>